<proteinExistence type="predicted"/>
<organism evidence="1 2">
    <name type="scientific">Candidatus Kaiserbacteria bacterium RIFCSPHIGHO2_02_FULL_49_11</name>
    <dbReference type="NCBI Taxonomy" id="1798489"/>
    <lineage>
        <taxon>Bacteria</taxon>
        <taxon>Candidatus Kaiseribacteriota</taxon>
    </lineage>
</organism>
<evidence type="ECO:0000313" key="1">
    <source>
        <dbReference type="EMBL" id="OGG55264.1"/>
    </source>
</evidence>
<comment type="caution">
    <text evidence="1">The sequence shown here is derived from an EMBL/GenBank/DDBJ whole genome shotgun (WGS) entry which is preliminary data.</text>
</comment>
<sequence>MKVVLATATLAEVVPFMSSDQGLYIALERVRRPKTGRFAITTKIRHRHQVRLDEPLTVPRPVLKEARKLGREAMIRATIEAGPLSLEELYRAVASVRVHKYATDLPWEDALKAYFEYRFPGCENLKQRVEQVATLLGWEGSRIANWLPRPFNKILDDQQRPEQQEELAVPDPFWEKFLRDPRRTLEAFNMARERHWDPVD</sequence>
<evidence type="ECO:0000313" key="2">
    <source>
        <dbReference type="Proteomes" id="UP000177659"/>
    </source>
</evidence>
<name>A0A1F6D1F1_9BACT</name>
<accession>A0A1F6D1F1</accession>
<gene>
    <name evidence="1" type="ORF">A3D62_02440</name>
</gene>
<dbReference type="EMBL" id="MFLC01000007">
    <property type="protein sequence ID" value="OGG55264.1"/>
    <property type="molecule type" value="Genomic_DNA"/>
</dbReference>
<reference evidence="1 2" key="1">
    <citation type="journal article" date="2016" name="Nat. Commun.">
        <title>Thousands of microbial genomes shed light on interconnected biogeochemical processes in an aquifer system.</title>
        <authorList>
            <person name="Anantharaman K."/>
            <person name="Brown C.T."/>
            <person name="Hug L.A."/>
            <person name="Sharon I."/>
            <person name="Castelle C.J."/>
            <person name="Probst A.J."/>
            <person name="Thomas B.C."/>
            <person name="Singh A."/>
            <person name="Wilkins M.J."/>
            <person name="Karaoz U."/>
            <person name="Brodie E.L."/>
            <person name="Williams K.H."/>
            <person name="Hubbard S.S."/>
            <person name="Banfield J.F."/>
        </authorList>
    </citation>
    <scope>NUCLEOTIDE SEQUENCE [LARGE SCALE GENOMIC DNA]</scope>
</reference>
<dbReference type="AlphaFoldDB" id="A0A1F6D1F1"/>
<dbReference type="Proteomes" id="UP000177659">
    <property type="component" value="Unassembled WGS sequence"/>
</dbReference>
<protein>
    <submittedName>
        <fullName evidence="1">Uncharacterized protein</fullName>
    </submittedName>
</protein>